<evidence type="ECO:0000313" key="4">
    <source>
        <dbReference type="EMBL" id="SVD95207.1"/>
    </source>
</evidence>
<organism evidence="4">
    <name type="scientific">marine metagenome</name>
    <dbReference type="NCBI Taxonomy" id="408172"/>
    <lineage>
        <taxon>unclassified sequences</taxon>
        <taxon>metagenomes</taxon>
        <taxon>ecological metagenomes</taxon>
    </lineage>
</organism>
<dbReference type="PANTHER" id="PTHR45953:SF1">
    <property type="entry name" value="IDURONATE 2-SULFATASE"/>
    <property type="match status" value="1"/>
</dbReference>
<evidence type="ECO:0000256" key="2">
    <source>
        <dbReference type="ARBA" id="ARBA00022801"/>
    </source>
</evidence>
<dbReference type="AlphaFoldDB" id="A0A382ZI33"/>
<dbReference type="GO" id="GO:0008484">
    <property type="term" value="F:sulfuric ester hydrolase activity"/>
    <property type="evidence" value="ECO:0007669"/>
    <property type="project" value="TreeGrafter"/>
</dbReference>
<proteinExistence type="predicted"/>
<dbReference type="InterPro" id="IPR017850">
    <property type="entry name" value="Alkaline_phosphatase_core_sf"/>
</dbReference>
<dbReference type="EMBL" id="UINC01184134">
    <property type="protein sequence ID" value="SVD95207.1"/>
    <property type="molecule type" value="Genomic_DNA"/>
</dbReference>
<dbReference type="Pfam" id="PF16347">
    <property type="entry name" value="SGSH_C"/>
    <property type="match status" value="1"/>
</dbReference>
<dbReference type="PANTHER" id="PTHR45953">
    <property type="entry name" value="IDURONATE 2-SULFATASE"/>
    <property type="match status" value="1"/>
</dbReference>
<dbReference type="GO" id="GO:0046872">
    <property type="term" value="F:metal ion binding"/>
    <property type="evidence" value="ECO:0007669"/>
    <property type="project" value="UniProtKB-KW"/>
</dbReference>
<dbReference type="SUPFAM" id="SSF53649">
    <property type="entry name" value="Alkaline phosphatase-like"/>
    <property type="match status" value="1"/>
</dbReference>
<feature type="non-terminal residue" evidence="4">
    <location>
        <position position="1"/>
    </location>
</feature>
<name>A0A382ZI33_9ZZZZ</name>
<sequence length="149" mass="16467">EWDAAVPMIIAPPKLAKPGASTHALAELLDLYPTIVDLAGLPKPRHLEGKSLLPVLKDPAATVKKAAYTQHPRPAYYKGAPEAMGYSMRTAEVRYTEWRNWKTGRIIARELYDHRKDPGENHNTAAAQAGVVRKLSGRLGDQFPVRAHP</sequence>
<evidence type="ECO:0000256" key="1">
    <source>
        <dbReference type="ARBA" id="ARBA00022723"/>
    </source>
</evidence>
<feature type="domain" description="N-sulphoglucosamine sulphohydrolase C-terminal" evidence="3">
    <location>
        <begin position="5"/>
        <end position="136"/>
    </location>
</feature>
<evidence type="ECO:0000259" key="3">
    <source>
        <dbReference type="Pfam" id="PF16347"/>
    </source>
</evidence>
<gene>
    <name evidence="4" type="ORF">METZ01_LOCUS448061</name>
</gene>
<dbReference type="GO" id="GO:0005737">
    <property type="term" value="C:cytoplasm"/>
    <property type="evidence" value="ECO:0007669"/>
    <property type="project" value="TreeGrafter"/>
</dbReference>
<accession>A0A382ZI33</accession>
<protein>
    <recommendedName>
        <fullName evidence="3">N-sulphoglucosamine sulphohydrolase C-terminal domain-containing protein</fullName>
    </recommendedName>
</protein>
<reference evidence="4" key="1">
    <citation type="submission" date="2018-05" db="EMBL/GenBank/DDBJ databases">
        <authorList>
            <person name="Lanie J.A."/>
            <person name="Ng W.-L."/>
            <person name="Kazmierczak K.M."/>
            <person name="Andrzejewski T.M."/>
            <person name="Davidsen T.M."/>
            <person name="Wayne K.J."/>
            <person name="Tettelin H."/>
            <person name="Glass J.I."/>
            <person name="Rusch D."/>
            <person name="Podicherti R."/>
            <person name="Tsui H.-C.T."/>
            <person name="Winkler M.E."/>
        </authorList>
    </citation>
    <scope>NUCLEOTIDE SEQUENCE</scope>
</reference>
<dbReference type="InterPro" id="IPR032506">
    <property type="entry name" value="SGSH_C"/>
</dbReference>
<keyword evidence="2" id="KW-0378">Hydrolase</keyword>
<keyword evidence="1" id="KW-0479">Metal-binding</keyword>
<dbReference type="Gene3D" id="3.40.720.10">
    <property type="entry name" value="Alkaline Phosphatase, subunit A"/>
    <property type="match status" value="1"/>
</dbReference>